<evidence type="ECO:0000313" key="3">
    <source>
        <dbReference type="EMBL" id="GES15422.1"/>
    </source>
</evidence>
<feature type="region of interest" description="Disordered" evidence="1">
    <location>
        <begin position="1"/>
        <end position="23"/>
    </location>
</feature>
<feature type="transmembrane region" description="Helical" evidence="2">
    <location>
        <begin position="26"/>
        <end position="47"/>
    </location>
</feature>
<name>A0A5M3X441_9ACTN</name>
<comment type="caution">
    <text evidence="3">The sequence shown here is derived from an EMBL/GenBank/DDBJ whole genome shotgun (WGS) entry which is preliminary data.</text>
</comment>
<gene>
    <name evidence="3" type="ORF">Amac_090190</name>
</gene>
<reference evidence="3 4" key="1">
    <citation type="submission" date="2019-10" db="EMBL/GenBank/DDBJ databases">
        <title>Whole genome shotgun sequence of Acrocarpospora macrocephala NBRC 16266.</title>
        <authorList>
            <person name="Ichikawa N."/>
            <person name="Kimura A."/>
            <person name="Kitahashi Y."/>
            <person name="Komaki H."/>
            <person name="Oguchi A."/>
        </authorList>
    </citation>
    <scope>NUCLEOTIDE SEQUENCE [LARGE SCALE GENOMIC DNA]</scope>
    <source>
        <strain evidence="3 4">NBRC 16266</strain>
    </source>
</reference>
<keyword evidence="2" id="KW-1133">Transmembrane helix</keyword>
<dbReference type="RefSeq" id="WP_155360550.1">
    <property type="nucleotide sequence ID" value="NZ_BAAAHL010000029.1"/>
</dbReference>
<evidence type="ECO:0000313" key="4">
    <source>
        <dbReference type="Proteomes" id="UP000331127"/>
    </source>
</evidence>
<feature type="region of interest" description="Disordered" evidence="1">
    <location>
        <begin position="50"/>
        <end position="85"/>
    </location>
</feature>
<accession>A0A5M3X441</accession>
<protein>
    <submittedName>
        <fullName evidence="3">Uncharacterized protein</fullName>
    </submittedName>
</protein>
<dbReference type="Proteomes" id="UP000331127">
    <property type="component" value="Unassembled WGS sequence"/>
</dbReference>
<evidence type="ECO:0000256" key="1">
    <source>
        <dbReference type="SAM" id="MobiDB-lite"/>
    </source>
</evidence>
<dbReference type="EMBL" id="BLAE01000076">
    <property type="protein sequence ID" value="GES15422.1"/>
    <property type="molecule type" value="Genomic_DNA"/>
</dbReference>
<organism evidence="3 4">
    <name type="scientific">Acrocarpospora macrocephala</name>
    <dbReference type="NCBI Taxonomy" id="150177"/>
    <lineage>
        <taxon>Bacteria</taxon>
        <taxon>Bacillati</taxon>
        <taxon>Actinomycetota</taxon>
        <taxon>Actinomycetes</taxon>
        <taxon>Streptosporangiales</taxon>
        <taxon>Streptosporangiaceae</taxon>
        <taxon>Acrocarpospora</taxon>
    </lineage>
</organism>
<proteinExistence type="predicted"/>
<keyword evidence="4" id="KW-1185">Reference proteome</keyword>
<keyword evidence="2" id="KW-0812">Transmembrane</keyword>
<dbReference type="AlphaFoldDB" id="A0A5M3X441"/>
<feature type="compositionally biased region" description="Polar residues" evidence="1">
    <location>
        <begin position="55"/>
        <end position="65"/>
    </location>
</feature>
<sequence>MHITDPRQAWAQLPDPRDPRGRPHPLVVILALVQAAIVSGAVCQAAIRHGIPTAPSRSWRSSKSGATDGPAAIKPPHPDTPSTRV</sequence>
<keyword evidence="2" id="KW-0472">Membrane</keyword>
<evidence type="ECO:0000256" key="2">
    <source>
        <dbReference type="SAM" id="Phobius"/>
    </source>
</evidence>